<accession>A0A8S1F6L8</accession>
<comment type="caution">
    <text evidence="2">The sequence shown here is derived from an EMBL/GenBank/DDBJ whole genome shotgun (WGS) entry which is preliminary data.</text>
</comment>
<keyword evidence="3" id="KW-1185">Reference proteome</keyword>
<protein>
    <submittedName>
        <fullName evidence="2">Uncharacterized protein</fullName>
    </submittedName>
</protein>
<dbReference type="AlphaFoldDB" id="A0A8S1F6L8"/>
<evidence type="ECO:0000256" key="1">
    <source>
        <dbReference type="SAM" id="MobiDB-lite"/>
    </source>
</evidence>
<dbReference type="Proteomes" id="UP000494206">
    <property type="component" value="Unassembled WGS sequence"/>
</dbReference>
<reference evidence="2 3" key="1">
    <citation type="submission" date="2020-04" db="EMBL/GenBank/DDBJ databases">
        <authorList>
            <person name="Laetsch R D."/>
            <person name="Stevens L."/>
            <person name="Kumar S."/>
            <person name="Blaxter L. M."/>
        </authorList>
    </citation>
    <scope>NUCLEOTIDE SEQUENCE [LARGE SCALE GENOMIC DNA]</scope>
</reference>
<proteinExistence type="predicted"/>
<sequence length="356" mass="39325">MMQHKKNGSLTDVTTQVNFKPSSAMPSGSISRTANQLVMQLIQVIENKEHMITTVTVPLPSSSSVVTDFGIHKMRDQLDAFLKEFTADPAYIEPMVDAATQTEGTLSPASEATDSEENTIPVQNKIPDQVNSATVNVQREYFGVLHFLVTRPSLSARMKIALTDLDGISMKEFEKLRNNLANELTPLFVPSENSIPEPEIIDPDIKKYVYSERGTYCPGVLNLVVFRNGMGANLKVKIPSLQGITTNQYKNVRQNVRQFLVPFFEAAAAMDAGIEITRGATSNNTEEAMKKAIEELKHSGILEPEVEFDPSIPSTSTGITKSQEVPKAKSFGREKDAKQVESHKKSKVIYVTPFTV</sequence>
<organism evidence="2 3">
    <name type="scientific">Caenorhabditis bovis</name>
    <dbReference type="NCBI Taxonomy" id="2654633"/>
    <lineage>
        <taxon>Eukaryota</taxon>
        <taxon>Metazoa</taxon>
        <taxon>Ecdysozoa</taxon>
        <taxon>Nematoda</taxon>
        <taxon>Chromadorea</taxon>
        <taxon>Rhabditida</taxon>
        <taxon>Rhabditina</taxon>
        <taxon>Rhabditomorpha</taxon>
        <taxon>Rhabditoidea</taxon>
        <taxon>Rhabditidae</taxon>
        <taxon>Peloderinae</taxon>
        <taxon>Caenorhabditis</taxon>
    </lineage>
</organism>
<evidence type="ECO:0000313" key="2">
    <source>
        <dbReference type="EMBL" id="CAB3411514.1"/>
    </source>
</evidence>
<dbReference type="EMBL" id="CADEPM010000014">
    <property type="protein sequence ID" value="CAB3411514.1"/>
    <property type="molecule type" value="Genomic_DNA"/>
</dbReference>
<gene>
    <name evidence="2" type="ORF">CBOVIS_LOCUS12897</name>
</gene>
<feature type="compositionally biased region" description="Basic and acidic residues" evidence="1">
    <location>
        <begin position="324"/>
        <end position="339"/>
    </location>
</feature>
<feature type="region of interest" description="Disordered" evidence="1">
    <location>
        <begin position="312"/>
        <end position="339"/>
    </location>
</feature>
<name>A0A8S1F6L8_9PELO</name>
<feature type="compositionally biased region" description="Polar residues" evidence="1">
    <location>
        <begin position="312"/>
        <end position="323"/>
    </location>
</feature>
<evidence type="ECO:0000313" key="3">
    <source>
        <dbReference type="Proteomes" id="UP000494206"/>
    </source>
</evidence>